<dbReference type="EMBL" id="JARBHB010000001">
    <property type="protein sequence ID" value="KAJ8896757.1"/>
    <property type="molecule type" value="Genomic_DNA"/>
</dbReference>
<dbReference type="Proteomes" id="UP001159363">
    <property type="component" value="Chromosome 1"/>
</dbReference>
<sequence>MDPFHSMPATSRVVNAVEVLNGVSSISSEQHIELRESQQSSDIANMKISPLLGSLSSGVVAIEDINCYNALSIRKASMKAMEGKVFSDVYLQRKNSVLSLESVTKTTRMRDEDVCVNPHRVVCIVRSEKKLGCYLIYKLAAWPPALFDDCSFRKGNE</sequence>
<protein>
    <submittedName>
        <fullName evidence="1">Uncharacterized protein</fullName>
    </submittedName>
</protein>
<evidence type="ECO:0000313" key="2">
    <source>
        <dbReference type="Proteomes" id="UP001159363"/>
    </source>
</evidence>
<gene>
    <name evidence="1" type="ORF">PR048_002102</name>
</gene>
<proteinExistence type="predicted"/>
<organism evidence="1 2">
    <name type="scientific">Dryococelus australis</name>
    <dbReference type="NCBI Taxonomy" id="614101"/>
    <lineage>
        <taxon>Eukaryota</taxon>
        <taxon>Metazoa</taxon>
        <taxon>Ecdysozoa</taxon>
        <taxon>Arthropoda</taxon>
        <taxon>Hexapoda</taxon>
        <taxon>Insecta</taxon>
        <taxon>Pterygota</taxon>
        <taxon>Neoptera</taxon>
        <taxon>Polyneoptera</taxon>
        <taxon>Phasmatodea</taxon>
        <taxon>Verophasmatodea</taxon>
        <taxon>Anareolatae</taxon>
        <taxon>Phasmatidae</taxon>
        <taxon>Eurycanthinae</taxon>
        <taxon>Dryococelus</taxon>
    </lineage>
</organism>
<evidence type="ECO:0000313" key="1">
    <source>
        <dbReference type="EMBL" id="KAJ8896757.1"/>
    </source>
</evidence>
<comment type="caution">
    <text evidence="1">The sequence shown here is derived from an EMBL/GenBank/DDBJ whole genome shotgun (WGS) entry which is preliminary data.</text>
</comment>
<accession>A0ABQ9IJC7</accession>
<keyword evidence="2" id="KW-1185">Reference proteome</keyword>
<name>A0ABQ9IJC7_9NEOP</name>
<reference evidence="1 2" key="1">
    <citation type="submission" date="2023-02" db="EMBL/GenBank/DDBJ databases">
        <title>LHISI_Scaffold_Assembly.</title>
        <authorList>
            <person name="Stuart O.P."/>
            <person name="Cleave R."/>
            <person name="Magrath M.J.L."/>
            <person name="Mikheyev A.S."/>
        </authorList>
    </citation>
    <scope>NUCLEOTIDE SEQUENCE [LARGE SCALE GENOMIC DNA]</scope>
    <source>
        <strain evidence="1">Daus_M_001</strain>
        <tissue evidence="1">Leg muscle</tissue>
    </source>
</reference>